<dbReference type="EMBL" id="CAJNOM010000001">
    <property type="protein sequence ID" value="CAF0728365.1"/>
    <property type="molecule type" value="Genomic_DNA"/>
</dbReference>
<dbReference type="OrthoDB" id="10054397at2759"/>
<evidence type="ECO:0000313" key="6">
    <source>
        <dbReference type="Proteomes" id="UP000663832"/>
    </source>
</evidence>
<dbReference type="Proteomes" id="UP000663832">
    <property type="component" value="Unassembled WGS sequence"/>
</dbReference>
<reference evidence="4" key="1">
    <citation type="submission" date="2021-02" db="EMBL/GenBank/DDBJ databases">
        <authorList>
            <person name="Nowell W R."/>
        </authorList>
    </citation>
    <scope>NUCLEOTIDE SEQUENCE</scope>
</reference>
<sequence length="590" mass="65028">MFAIIVYLFIISNLSLIQSKHFLGGTISWKVINNNITNSSIPVIFTQSYQWTETNTYCNQSYIFPSSSVSSNPSILQCVTTNSTCGGYTTLNALGYCVDSSNVFNSRTSQISNTENIAIRSKFCVAFQNIYWMVLQSPFCDNNCSLTSAKWSIGSCIDLTPRSDGSINTSPVATVVSPVLVPINSLINIKIPVIDADNDITRCRWAKKTSKLDECGDVCGTILGSTLSSSTCTLTFNSTGKTVGIVYAAALMVEDFANASTNTSLSSVPIQFLIQIVGESLCSLKPIISLNLSGCMAIQVGIQFNFTVTILQGCPNTSISELVTVSPLYMYKSNMTRVGSSNMWTVTQTWIPTNQQIGSQIYCAVAIDSANITSDQYCTTFTVVATNQSLLCPGETTTSTISTTSSVNHSNDDYRLLALGLGLGLPLLLLLAGLILYYCCCCKPYNLYSARIRRRILNRNQSADNYRWNERFIDHTKENKDFRNQLPDYREQYINDGSSSRNSNPFKFQNEYHRLANENSFQSTPSGGFELNSMNILKTSYFTPSISSLPTDEVQRSRNNTVESTDSANQSSILVHAYAVQTKQKSIYSS</sequence>
<accession>A0A813MU79</accession>
<keyword evidence="3" id="KW-0732">Signal</keyword>
<proteinExistence type="predicted"/>
<evidence type="ECO:0000313" key="4">
    <source>
        <dbReference type="EMBL" id="CAF0728365.1"/>
    </source>
</evidence>
<feature type="transmembrane region" description="Helical" evidence="2">
    <location>
        <begin position="416"/>
        <end position="438"/>
    </location>
</feature>
<comment type="caution">
    <text evidence="4">The sequence shown here is derived from an EMBL/GenBank/DDBJ whole genome shotgun (WGS) entry which is preliminary data.</text>
</comment>
<feature type="signal peptide" evidence="3">
    <location>
        <begin position="1"/>
        <end position="19"/>
    </location>
</feature>
<keyword evidence="2" id="KW-0472">Membrane</keyword>
<name>A0A813MU79_9BILA</name>
<evidence type="ECO:0000256" key="1">
    <source>
        <dbReference type="SAM" id="MobiDB-lite"/>
    </source>
</evidence>
<keyword evidence="2" id="KW-0812">Transmembrane</keyword>
<dbReference type="Proteomes" id="UP000663877">
    <property type="component" value="Unassembled WGS sequence"/>
</dbReference>
<keyword evidence="2" id="KW-1133">Transmembrane helix</keyword>
<evidence type="ECO:0000313" key="5">
    <source>
        <dbReference type="EMBL" id="CAF0847874.1"/>
    </source>
</evidence>
<protein>
    <submittedName>
        <fullName evidence="4">Uncharacterized protein</fullName>
    </submittedName>
</protein>
<dbReference type="EMBL" id="CAJNOI010000023">
    <property type="protein sequence ID" value="CAF0847874.1"/>
    <property type="molecule type" value="Genomic_DNA"/>
</dbReference>
<feature type="chain" id="PRO_5036222394" evidence="3">
    <location>
        <begin position="20"/>
        <end position="590"/>
    </location>
</feature>
<feature type="region of interest" description="Disordered" evidence="1">
    <location>
        <begin position="549"/>
        <end position="568"/>
    </location>
</feature>
<gene>
    <name evidence="5" type="ORF">BJG266_LOCUS7678</name>
    <name evidence="4" type="ORF">QVE165_LOCUS37</name>
</gene>
<feature type="compositionally biased region" description="Polar residues" evidence="1">
    <location>
        <begin position="557"/>
        <end position="568"/>
    </location>
</feature>
<organism evidence="4 6">
    <name type="scientific">Adineta steineri</name>
    <dbReference type="NCBI Taxonomy" id="433720"/>
    <lineage>
        <taxon>Eukaryota</taxon>
        <taxon>Metazoa</taxon>
        <taxon>Spiralia</taxon>
        <taxon>Gnathifera</taxon>
        <taxon>Rotifera</taxon>
        <taxon>Eurotatoria</taxon>
        <taxon>Bdelloidea</taxon>
        <taxon>Adinetida</taxon>
        <taxon>Adinetidae</taxon>
        <taxon>Adineta</taxon>
    </lineage>
</organism>
<keyword evidence="6" id="KW-1185">Reference proteome</keyword>
<evidence type="ECO:0000256" key="3">
    <source>
        <dbReference type="SAM" id="SignalP"/>
    </source>
</evidence>
<dbReference type="AlphaFoldDB" id="A0A813MU79"/>
<evidence type="ECO:0000256" key="2">
    <source>
        <dbReference type="SAM" id="Phobius"/>
    </source>
</evidence>